<dbReference type="EC" id="3.5.1.19" evidence="6"/>
<sequence length="207" mass="22801">MTQTLVIVDVQNDFSPSGALPVPDGDSIVTVINRLMPCFDHVVATQDWHPAGHGSFASVYHLSPGEMIELNGIQQILWPDHCVQSSWGAEFIPGLATHHIEYIVHKGSNPEVDSYSGFFDNGKRQTTGLLDYLKTIDSDELYIVGLATDYCILFTALDAVELGFKTYVIQDACRAVNLDPDDEEKALAKMANAGCKIIHSRYVLNES</sequence>
<dbReference type="PANTHER" id="PTHR11080:SF2">
    <property type="entry name" value="LD05707P"/>
    <property type="match status" value="1"/>
</dbReference>
<evidence type="ECO:0000256" key="1">
    <source>
        <dbReference type="ARBA" id="ARBA00006336"/>
    </source>
</evidence>
<proteinExistence type="inferred from homology"/>
<dbReference type="GO" id="GO:0046872">
    <property type="term" value="F:metal ion binding"/>
    <property type="evidence" value="ECO:0007669"/>
    <property type="project" value="UniProtKB-KW"/>
</dbReference>
<evidence type="ECO:0000313" key="11">
    <source>
        <dbReference type="Proteomes" id="UP000188276"/>
    </source>
</evidence>
<evidence type="ECO:0000256" key="4">
    <source>
        <dbReference type="ARBA" id="ARBA00022801"/>
    </source>
</evidence>
<keyword evidence="3" id="KW-0479">Metal-binding</keyword>
<dbReference type="RefSeq" id="WP_077335433.1">
    <property type="nucleotide sequence ID" value="NZ_FULE01000025.1"/>
</dbReference>
<dbReference type="OrthoDB" id="9791276at2"/>
<evidence type="ECO:0000313" key="10">
    <source>
        <dbReference type="EMBL" id="SJN56448.1"/>
    </source>
</evidence>
<name>A0A1R4LIW3_VIBR1</name>
<dbReference type="InterPro" id="IPR036380">
    <property type="entry name" value="Isochorismatase-like_sf"/>
</dbReference>
<dbReference type="CDD" id="cd01011">
    <property type="entry name" value="nicotinamidase"/>
    <property type="match status" value="1"/>
</dbReference>
<evidence type="ECO:0000256" key="8">
    <source>
        <dbReference type="ARBA" id="ARBA00072277"/>
    </source>
</evidence>
<evidence type="ECO:0000256" key="6">
    <source>
        <dbReference type="ARBA" id="ARBA00039017"/>
    </source>
</evidence>
<dbReference type="Pfam" id="PF00857">
    <property type="entry name" value="Isochorismatase"/>
    <property type="match status" value="1"/>
</dbReference>
<dbReference type="EMBL" id="FULE01000025">
    <property type="protein sequence ID" value="SJN56448.1"/>
    <property type="molecule type" value="Genomic_DNA"/>
</dbReference>
<accession>A0A1R4LIW3</accession>
<dbReference type="PANTHER" id="PTHR11080">
    <property type="entry name" value="PYRAZINAMIDASE/NICOTINAMIDASE"/>
    <property type="match status" value="1"/>
</dbReference>
<evidence type="ECO:0000256" key="3">
    <source>
        <dbReference type="ARBA" id="ARBA00022723"/>
    </source>
</evidence>
<reference evidence="11" key="1">
    <citation type="submission" date="2017-02" db="EMBL/GenBank/DDBJ databases">
        <authorList>
            <person name="Rodrigo-Torres L."/>
            <person name="Arahal R.D."/>
            <person name="Lucena T."/>
        </authorList>
    </citation>
    <scope>NUCLEOTIDE SEQUENCE [LARGE SCALE GENOMIC DNA]</scope>
    <source>
        <strain evidence="11">CECT 7878</strain>
    </source>
</reference>
<dbReference type="STRING" id="1123498.VR7878_01782"/>
<dbReference type="InterPro" id="IPR052347">
    <property type="entry name" value="Isochorismatase_Nicotinamidase"/>
</dbReference>
<dbReference type="Gene3D" id="3.40.50.850">
    <property type="entry name" value="Isochorismatase-like"/>
    <property type="match status" value="1"/>
</dbReference>
<dbReference type="NCBIfam" id="NF008623">
    <property type="entry name" value="PRK11609.1"/>
    <property type="match status" value="1"/>
</dbReference>
<comment type="similarity">
    <text evidence="1">Belongs to the isochorismatase family.</text>
</comment>
<keyword evidence="4" id="KW-0378">Hydrolase</keyword>
<dbReference type="GO" id="GO:0008936">
    <property type="term" value="F:nicotinamidase activity"/>
    <property type="evidence" value="ECO:0007669"/>
    <property type="project" value="UniProtKB-EC"/>
</dbReference>
<dbReference type="GO" id="GO:0019363">
    <property type="term" value="P:pyridine nucleotide biosynthetic process"/>
    <property type="evidence" value="ECO:0007669"/>
    <property type="project" value="UniProtKB-KW"/>
</dbReference>
<evidence type="ECO:0000256" key="2">
    <source>
        <dbReference type="ARBA" id="ARBA00022642"/>
    </source>
</evidence>
<evidence type="ECO:0000256" key="5">
    <source>
        <dbReference type="ARBA" id="ARBA00037900"/>
    </source>
</evidence>
<dbReference type="Proteomes" id="UP000188276">
    <property type="component" value="Unassembled WGS sequence"/>
</dbReference>
<gene>
    <name evidence="10" type="ORF">VR7878_01782</name>
</gene>
<dbReference type="InterPro" id="IPR000868">
    <property type="entry name" value="Isochorismatase-like_dom"/>
</dbReference>
<keyword evidence="11" id="KW-1185">Reference proteome</keyword>
<evidence type="ECO:0000256" key="7">
    <source>
        <dbReference type="ARBA" id="ARBA00043224"/>
    </source>
</evidence>
<keyword evidence="2" id="KW-0662">Pyridine nucleotide biosynthesis</keyword>
<protein>
    <recommendedName>
        <fullName evidence="8">Nicotinamidase</fullName>
        <ecNumber evidence="6">3.5.1.19</ecNumber>
    </recommendedName>
    <alternativeName>
        <fullName evidence="7">Nicotinamide deamidase</fullName>
    </alternativeName>
</protein>
<comment type="pathway">
    <text evidence="5">Cofactor biosynthesis; nicotinate biosynthesis; nicotinate from nicotinamide: step 1/1.</text>
</comment>
<dbReference type="AlphaFoldDB" id="A0A1R4LIW3"/>
<feature type="domain" description="Isochorismatase-like" evidence="9">
    <location>
        <begin position="4"/>
        <end position="199"/>
    </location>
</feature>
<evidence type="ECO:0000259" key="9">
    <source>
        <dbReference type="Pfam" id="PF00857"/>
    </source>
</evidence>
<dbReference type="FunFam" id="3.40.50.850:FF:000006">
    <property type="entry name" value="Bifunctional pyrazinamidase/nicotinamidase"/>
    <property type="match status" value="1"/>
</dbReference>
<dbReference type="SUPFAM" id="SSF52499">
    <property type="entry name" value="Isochorismatase-like hydrolases"/>
    <property type="match status" value="1"/>
</dbReference>
<organism evidence="10 11">
    <name type="scientific">Vibrio ruber (strain DSM 16370 / JCM 11486 / BCRC 17186 / CECT 7878 / LMG 23124 / VR1)</name>
    <dbReference type="NCBI Taxonomy" id="1123498"/>
    <lineage>
        <taxon>Bacteria</taxon>
        <taxon>Pseudomonadati</taxon>
        <taxon>Pseudomonadota</taxon>
        <taxon>Gammaproteobacteria</taxon>
        <taxon>Vibrionales</taxon>
        <taxon>Vibrionaceae</taxon>
        <taxon>Vibrio</taxon>
    </lineage>
</organism>